<proteinExistence type="predicted"/>
<dbReference type="AlphaFoldDB" id="G2E224"/>
<dbReference type="SUPFAM" id="SSF50494">
    <property type="entry name" value="Trypsin-like serine proteases"/>
    <property type="match status" value="1"/>
</dbReference>
<sequence>MHKDLIVAIFVPTVSDSGSSSSRHHGSLGTGYPVAADLVLTSAHVLNPPRRNRRAKIRVCWYYARPGSGSCASDRCWQSIDNDAVVWEGEGDLDAALICCPIPDAVGRHPCGRLTETLPQPDAYWQSVGFARADKRNGVREPGNFDGTLRSMAENAAFFEVIERAPPECEQDWRGASGMPVFVDGAILGVVKQVPSNYRGQKLEAVPSFRLLENARFRELLGLDEARERRERAGRYLLKLLTRSEALTRELALALHCAHEIDALVKRILDETPPLDDLFSLVLDVQGRLRDADDRTGARLAGDLTLAILPVLQEASVVAQVRRDRAAQQVPILALPTKLKTLAEIIMAAADQRPAECLPAATEAQWPEGSCHLPEPPEGGRDADGQRFREDWRAALIEAFARDDGRFAGLFRRYLQERFIQRDLRSAEWADAEQELLDTVAFELQSRSEDKDRPVTFYYIVPFTRGDSADVRRQREADIAALKRDFPHLVFLRLAGEMPLPAETARYGRLRSILYEPPESAP</sequence>
<dbReference type="InterPro" id="IPR009003">
    <property type="entry name" value="Peptidase_S1_PA"/>
</dbReference>
<reference evidence="1 2" key="1">
    <citation type="submission" date="2011-06" db="EMBL/GenBank/DDBJ databases">
        <title>The draft genome of Thiorhodococcus drewsii AZ1.</title>
        <authorList>
            <consortium name="US DOE Joint Genome Institute (JGI-PGF)"/>
            <person name="Lucas S."/>
            <person name="Han J."/>
            <person name="Lapidus A."/>
            <person name="Cheng J.-F."/>
            <person name="Goodwin L."/>
            <person name="Pitluck S."/>
            <person name="Peters L."/>
            <person name="Land M.L."/>
            <person name="Hauser L."/>
            <person name="Vogl K."/>
            <person name="Liu Z."/>
            <person name="Imhoff J."/>
            <person name="Thiel V."/>
            <person name="Frigaard N.-U."/>
            <person name="Bryant D.A."/>
            <person name="Woyke T.J."/>
        </authorList>
    </citation>
    <scope>NUCLEOTIDE SEQUENCE [LARGE SCALE GENOMIC DNA]</scope>
    <source>
        <strain evidence="1 2">AZ1</strain>
    </source>
</reference>
<dbReference type="RefSeq" id="WP_007041050.1">
    <property type="nucleotide sequence ID" value="NZ_AFWT01000015.1"/>
</dbReference>
<name>G2E224_9GAMM</name>
<dbReference type="Proteomes" id="UP000004200">
    <property type="component" value="Unassembled WGS sequence"/>
</dbReference>
<keyword evidence="2" id="KW-1185">Reference proteome</keyword>
<dbReference type="OrthoDB" id="7067450at2"/>
<comment type="caution">
    <text evidence="1">The sequence shown here is derived from an EMBL/GenBank/DDBJ whole genome shotgun (WGS) entry which is preliminary data.</text>
</comment>
<protein>
    <recommendedName>
        <fullName evidence="3">Serine protease</fullName>
    </recommendedName>
</protein>
<gene>
    <name evidence="1" type="ORF">ThidrDRAFT_2337</name>
</gene>
<evidence type="ECO:0000313" key="2">
    <source>
        <dbReference type="Proteomes" id="UP000004200"/>
    </source>
</evidence>
<dbReference type="STRING" id="765913.ThidrDRAFT_2337"/>
<dbReference type="EMBL" id="AFWT01000015">
    <property type="protein sequence ID" value="EGV30973.1"/>
    <property type="molecule type" value="Genomic_DNA"/>
</dbReference>
<organism evidence="1 2">
    <name type="scientific">Thiorhodococcus drewsii AZ1</name>
    <dbReference type="NCBI Taxonomy" id="765913"/>
    <lineage>
        <taxon>Bacteria</taxon>
        <taxon>Pseudomonadati</taxon>
        <taxon>Pseudomonadota</taxon>
        <taxon>Gammaproteobacteria</taxon>
        <taxon>Chromatiales</taxon>
        <taxon>Chromatiaceae</taxon>
        <taxon>Thiorhodococcus</taxon>
    </lineage>
</organism>
<accession>G2E224</accession>
<evidence type="ECO:0000313" key="1">
    <source>
        <dbReference type="EMBL" id="EGV30973.1"/>
    </source>
</evidence>
<evidence type="ECO:0008006" key="3">
    <source>
        <dbReference type="Google" id="ProtNLM"/>
    </source>
</evidence>